<comment type="caution">
    <text evidence="3">The sequence shown here is derived from an EMBL/GenBank/DDBJ whole genome shotgun (WGS) entry which is preliminary data.</text>
</comment>
<evidence type="ECO:0000313" key="3">
    <source>
        <dbReference type="EMBL" id="PKZ41812.1"/>
    </source>
</evidence>
<evidence type="ECO:0000313" key="4">
    <source>
        <dbReference type="Proteomes" id="UP000234206"/>
    </source>
</evidence>
<feature type="domain" description="N-acetyltransferase" evidence="2">
    <location>
        <begin position="45"/>
        <end position="192"/>
    </location>
</feature>
<evidence type="ECO:0000256" key="1">
    <source>
        <dbReference type="SAM" id="MobiDB-lite"/>
    </source>
</evidence>
<dbReference type="EMBL" id="PKIZ01000009">
    <property type="protein sequence ID" value="PKZ41812.1"/>
    <property type="molecule type" value="Genomic_DNA"/>
</dbReference>
<dbReference type="SUPFAM" id="SSF55729">
    <property type="entry name" value="Acyl-CoA N-acyltransferases (Nat)"/>
    <property type="match status" value="1"/>
</dbReference>
<keyword evidence="4" id="KW-1185">Reference proteome</keyword>
<dbReference type="RefSeq" id="WP_070705108.1">
    <property type="nucleotide sequence ID" value="NZ_JBHLVH010000001.1"/>
</dbReference>
<name>A0A2I1PAZ9_9MICO</name>
<accession>A0A2I1PAZ9</accession>
<dbReference type="GO" id="GO:0016747">
    <property type="term" value="F:acyltransferase activity, transferring groups other than amino-acyl groups"/>
    <property type="evidence" value="ECO:0007669"/>
    <property type="project" value="InterPro"/>
</dbReference>
<dbReference type="Pfam" id="PF00583">
    <property type="entry name" value="Acetyltransf_1"/>
    <property type="match status" value="1"/>
</dbReference>
<gene>
    <name evidence="3" type="ORF">CYJ76_06130</name>
</gene>
<organism evidence="3 4">
    <name type="scientific">Kytococcus schroeteri</name>
    <dbReference type="NCBI Taxonomy" id="138300"/>
    <lineage>
        <taxon>Bacteria</taxon>
        <taxon>Bacillati</taxon>
        <taxon>Actinomycetota</taxon>
        <taxon>Actinomycetes</taxon>
        <taxon>Micrococcales</taxon>
        <taxon>Kytococcaceae</taxon>
        <taxon>Kytococcus</taxon>
    </lineage>
</organism>
<protein>
    <submittedName>
        <fullName evidence="3">N-acetyltransferase</fullName>
    </submittedName>
</protein>
<dbReference type="InterPro" id="IPR000182">
    <property type="entry name" value="GNAT_dom"/>
</dbReference>
<dbReference type="OrthoDB" id="5243635at2"/>
<reference evidence="3 4" key="1">
    <citation type="submission" date="2017-12" db="EMBL/GenBank/DDBJ databases">
        <title>Phylogenetic diversity of female urinary microbiome.</title>
        <authorList>
            <person name="Thomas-White K."/>
            <person name="Wolfe A.J."/>
        </authorList>
    </citation>
    <scope>NUCLEOTIDE SEQUENCE [LARGE SCALE GENOMIC DNA]</scope>
    <source>
        <strain evidence="3 4">UMB1298</strain>
    </source>
</reference>
<dbReference type="Gene3D" id="3.40.630.30">
    <property type="match status" value="1"/>
</dbReference>
<dbReference type="InterPro" id="IPR016181">
    <property type="entry name" value="Acyl_CoA_acyltransferase"/>
</dbReference>
<proteinExistence type="predicted"/>
<dbReference type="Proteomes" id="UP000234206">
    <property type="component" value="Unassembled WGS sequence"/>
</dbReference>
<keyword evidence="3" id="KW-0808">Transferase</keyword>
<evidence type="ECO:0000259" key="2">
    <source>
        <dbReference type="PROSITE" id="PS51186"/>
    </source>
</evidence>
<dbReference type="PROSITE" id="PS51186">
    <property type="entry name" value="GNAT"/>
    <property type="match status" value="1"/>
</dbReference>
<sequence length="193" mass="20891">MDQERGSPAVGEVEVDRLRLADVESLARVHGMIWRATYTGLLPDAVLDSLDPVAGAARWREAAQRLADEGPTGAAHPLGSNGPPPVADTRVARQQDGHVLGFISVGPPRDDDPPAPRELWALNLDPAWHGTGLADRLLTAALPMGPAYLWVLEGNERAIAYYGKRGFTDTGRRKELIHRTGPTGVAEWCLLRP</sequence>
<feature type="region of interest" description="Disordered" evidence="1">
    <location>
        <begin position="63"/>
        <end position="86"/>
    </location>
</feature>
<dbReference type="AlphaFoldDB" id="A0A2I1PAZ9"/>